<organism evidence="2 3">
    <name type="scientific">Ornithinimicrobium tianjinense</name>
    <dbReference type="NCBI Taxonomy" id="1195761"/>
    <lineage>
        <taxon>Bacteria</taxon>
        <taxon>Bacillati</taxon>
        <taxon>Actinomycetota</taxon>
        <taxon>Actinomycetes</taxon>
        <taxon>Micrococcales</taxon>
        <taxon>Ornithinimicrobiaceae</taxon>
        <taxon>Ornithinimicrobium</taxon>
    </lineage>
</organism>
<feature type="transmembrane region" description="Helical" evidence="1">
    <location>
        <begin position="71"/>
        <end position="91"/>
    </location>
</feature>
<keyword evidence="3" id="KW-1185">Reference proteome</keyword>
<keyword evidence="1" id="KW-0812">Transmembrane</keyword>
<name>A0A917BE60_9MICO</name>
<dbReference type="RefSeq" id="WP_188427825.1">
    <property type="nucleotide sequence ID" value="NZ_BAABKH010000010.1"/>
</dbReference>
<proteinExistence type="predicted"/>
<evidence type="ECO:0000313" key="3">
    <source>
        <dbReference type="Proteomes" id="UP000605670"/>
    </source>
</evidence>
<reference evidence="2" key="2">
    <citation type="submission" date="2020-09" db="EMBL/GenBank/DDBJ databases">
        <authorList>
            <person name="Sun Q."/>
            <person name="Zhou Y."/>
        </authorList>
    </citation>
    <scope>NUCLEOTIDE SEQUENCE</scope>
    <source>
        <strain evidence="2">CGMCC 1.12160</strain>
    </source>
</reference>
<dbReference type="AlphaFoldDB" id="A0A917BE60"/>
<comment type="caution">
    <text evidence="2">The sequence shown here is derived from an EMBL/GenBank/DDBJ whole genome shotgun (WGS) entry which is preliminary data.</text>
</comment>
<dbReference type="EMBL" id="BMEM01000001">
    <property type="protein sequence ID" value="GGF38668.1"/>
    <property type="molecule type" value="Genomic_DNA"/>
</dbReference>
<reference evidence="2" key="1">
    <citation type="journal article" date="2014" name="Int. J. Syst. Evol. Microbiol.">
        <title>Complete genome sequence of Corynebacterium casei LMG S-19264T (=DSM 44701T), isolated from a smear-ripened cheese.</title>
        <authorList>
            <consortium name="US DOE Joint Genome Institute (JGI-PGF)"/>
            <person name="Walter F."/>
            <person name="Albersmeier A."/>
            <person name="Kalinowski J."/>
            <person name="Ruckert C."/>
        </authorList>
    </citation>
    <scope>NUCLEOTIDE SEQUENCE</scope>
    <source>
        <strain evidence="2">CGMCC 1.12160</strain>
    </source>
</reference>
<keyword evidence="1" id="KW-1133">Transmembrane helix</keyword>
<evidence type="ECO:0000313" key="2">
    <source>
        <dbReference type="EMBL" id="GGF38668.1"/>
    </source>
</evidence>
<protein>
    <submittedName>
        <fullName evidence="2">Uncharacterized protein</fullName>
    </submittedName>
</protein>
<feature type="transmembrane region" description="Helical" evidence="1">
    <location>
        <begin position="103"/>
        <end position="123"/>
    </location>
</feature>
<feature type="transmembrane region" description="Helical" evidence="1">
    <location>
        <begin position="41"/>
        <end position="64"/>
    </location>
</feature>
<accession>A0A917BE60</accession>
<evidence type="ECO:0000256" key="1">
    <source>
        <dbReference type="SAM" id="Phobius"/>
    </source>
</evidence>
<gene>
    <name evidence="2" type="ORF">GCM10011366_02800</name>
</gene>
<sequence length="154" mass="15128">MSPNLSALVSGLLGGLVAGVFCAWATTQVLPVGTTGYSTRVVGLAVALAVLGAVIGVLVGWLVAGRRALSLGRIAAVVTVVGTSVGGTAWARRAIAEQADGHLVGTILLVGGLVIVLALAAGFTAAMLGPASLDDGDADGDGDADADDRQEPQL</sequence>
<keyword evidence="1" id="KW-0472">Membrane</keyword>
<dbReference type="Proteomes" id="UP000605670">
    <property type="component" value="Unassembled WGS sequence"/>
</dbReference>